<name>A0A9W9KJI5_9EURO</name>
<evidence type="ECO:0000256" key="5">
    <source>
        <dbReference type="SAM" id="MobiDB-lite"/>
    </source>
</evidence>
<dbReference type="Proteomes" id="UP001149165">
    <property type="component" value="Unassembled WGS sequence"/>
</dbReference>
<dbReference type="EMBL" id="JAPQKH010000003">
    <property type="protein sequence ID" value="KAJ5108959.1"/>
    <property type="molecule type" value="Genomic_DNA"/>
</dbReference>
<accession>A0A9W9KJI5</accession>
<keyword evidence="2" id="KW-0805">Transcription regulation</keyword>
<evidence type="ECO:0000313" key="8">
    <source>
        <dbReference type="Proteomes" id="UP001149165"/>
    </source>
</evidence>
<comment type="caution">
    <text evidence="7">The sequence shown here is derived from an EMBL/GenBank/DDBJ whole genome shotgun (WGS) entry which is preliminary data.</text>
</comment>
<dbReference type="GO" id="GO:0005634">
    <property type="term" value="C:nucleus"/>
    <property type="evidence" value="ECO:0007669"/>
    <property type="project" value="UniProtKB-SubCell"/>
</dbReference>
<organism evidence="7 8">
    <name type="scientific">Penicillium angulare</name>
    <dbReference type="NCBI Taxonomy" id="116970"/>
    <lineage>
        <taxon>Eukaryota</taxon>
        <taxon>Fungi</taxon>
        <taxon>Dikarya</taxon>
        <taxon>Ascomycota</taxon>
        <taxon>Pezizomycotina</taxon>
        <taxon>Eurotiomycetes</taxon>
        <taxon>Eurotiomycetidae</taxon>
        <taxon>Eurotiales</taxon>
        <taxon>Aspergillaceae</taxon>
        <taxon>Penicillium</taxon>
    </lineage>
</organism>
<protein>
    <recommendedName>
        <fullName evidence="6">Xylanolytic transcriptional activator regulatory domain-containing protein</fullName>
    </recommendedName>
</protein>
<dbReference type="Pfam" id="PF04082">
    <property type="entry name" value="Fungal_trans"/>
    <property type="match status" value="1"/>
</dbReference>
<evidence type="ECO:0000313" key="7">
    <source>
        <dbReference type="EMBL" id="KAJ5108959.1"/>
    </source>
</evidence>
<reference evidence="7" key="2">
    <citation type="journal article" date="2023" name="IMA Fungus">
        <title>Comparative genomic study of the Penicillium genus elucidates a diverse pangenome and 15 lateral gene transfer events.</title>
        <authorList>
            <person name="Petersen C."/>
            <person name="Sorensen T."/>
            <person name="Nielsen M.R."/>
            <person name="Sondergaard T.E."/>
            <person name="Sorensen J.L."/>
            <person name="Fitzpatrick D.A."/>
            <person name="Frisvad J.C."/>
            <person name="Nielsen K.L."/>
        </authorList>
    </citation>
    <scope>NUCLEOTIDE SEQUENCE</scope>
    <source>
        <strain evidence="7">IBT 30069</strain>
    </source>
</reference>
<dbReference type="GO" id="GO:0008270">
    <property type="term" value="F:zinc ion binding"/>
    <property type="evidence" value="ECO:0007669"/>
    <property type="project" value="InterPro"/>
</dbReference>
<reference evidence="7" key="1">
    <citation type="submission" date="2022-11" db="EMBL/GenBank/DDBJ databases">
        <authorList>
            <person name="Petersen C."/>
        </authorList>
    </citation>
    <scope>NUCLEOTIDE SEQUENCE</scope>
    <source>
        <strain evidence="7">IBT 30069</strain>
    </source>
</reference>
<evidence type="ECO:0000256" key="2">
    <source>
        <dbReference type="ARBA" id="ARBA00023015"/>
    </source>
</evidence>
<dbReference type="InterPro" id="IPR007219">
    <property type="entry name" value="XnlR_reg_dom"/>
</dbReference>
<keyword evidence="8" id="KW-1185">Reference proteome</keyword>
<feature type="compositionally biased region" description="Polar residues" evidence="5">
    <location>
        <begin position="56"/>
        <end position="73"/>
    </location>
</feature>
<dbReference type="CDD" id="cd12148">
    <property type="entry name" value="fungal_TF_MHR"/>
    <property type="match status" value="1"/>
</dbReference>
<keyword evidence="4" id="KW-0539">Nucleus</keyword>
<dbReference type="OrthoDB" id="2406834at2759"/>
<proteinExistence type="predicted"/>
<dbReference type="GO" id="GO:0006351">
    <property type="term" value="P:DNA-templated transcription"/>
    <property type="evidence" value="ECO:0007669"/>
    <property type="project" value="InterPro"/>
</dbReference>
<evidence type="ECO:0000256" key="4">
    <source>
        <dbReference type="ARBA" id="ARBA00023242"/>
    </source>
</evidence>
<comment type="subcellular location">
    <subcellularLocation>
        <location evidence="1">Nucleus</location>
    </subcellularLocation>
</comment>
<evidence type="ECO:0000256" key="3">
    <source>
        <dbReference type="ARBA" id="ARBA00023163"/>
    </source>
</evidence>
<dbReference type="PANTHER" id="PTHR31001">
    <property type="entry name" value="UNCHARACTERIZED TRANSCRIPTIONAL REGULATORY PROTEIN"/>
    <property type="match status" value="1"/>
</dbReference>
<evidence type="ECO:0000259" key="6">
    <source>
        <dbReference type="Pfam" id="PF04082"/>
    </source>
</evidence>
<feature type="region of interest" description="Disordered" evidence="5">
    <location>
        <begin position="55"/>
        <end position="82"/>
    </location>
</feature>
<gene>
    <name evidence="7" type="ORF">N7456_005634</name>
</gene>
<feature type="domain" description="Xylanolytic transcriptional activator regulatory" evidence="6">
    <location>
        <begin position="193"/>
        <end position="433"/>
    </location>
</feature>
<dbReference type="GO" id="GO:0003677">
    <property type="term" value="F:DNA binding"/>
    <property type="evidence" value="ECO:0007669"/>
    <property type="project" value="InterPro"/>
</dbReference>
<dbReference type="PANTHER" id="PTHR31001:SF40">
    <property type="entry name" value="ZN(II)2CYS6 TRANSCRIPTION FACTOR (EUROFUNG)"/>
    <property type="match status" value="1"/>
</dbReference>
<dbReference type="AlphaFoldDB" id="A0A9W9KJI5"/>
<dbReference type="InterPro" id="IPR050613">
    <property type="entry name" value="Sec_Metabolite_Reg"/>
</dbReference>
<feature type="region of interest" description="Disordered" evidence="5">
    <location>
        <begin position="1"/>
        <end position="24"/>
    </location>
</feature>
<keyword evidence="3" id="KW-0804">Transcription</keyword>
<sequence length="644" mass="73395">MTDYLEEESSHCPSPATRQPLFTKWNLNNGGTSEKRQWRKPVSCGPCRVSKLKSLRTPSSRRVDNISTISTPRDTNRDSPRSVHDLVEQNDQLEGTLGLDSTQDLGTFFLNPLSPPETYSEGRSQQDETHLQWDALFQRPVSQTTFSPAILNGNSSSSHENLAFPFSFQPKIPRNEILALLPATSCCDHLVTEYFTRISPLFHIIHGPTFQKEYSSFLQNPLQASLSWMALLFAICSTTLKSMDHHEPTLKEFWPQISGPSDIQSIAYRLRTASMLCLTQDQFMIHHDISTLEALLVTIYTISNHEGAENAWTLLGLTLNIAIALKCHSDFDTPQINYIERERRRRCWAGVLLLHTYQATFFRDVDMSALLNFQATMPADVNDSDVTETKISNPSSQPTQMSLMRFKIQMFHLASKIFRHLSSESKYNESSLSIFDGQVVEEQRQWDAIFLLEGSPSLLDPSSYAHWCILQLYAHQIYLLLHRPFCRPSGDHFRAASRAKCIMSGTALLDIHQRFSELPRLRHYRWFVSGLTSFYAIHGALALASCLLDEPKTIDLTPYRSELDATVLRIANLQNTSQVCAKALPILRHVQALLSTDRPSILNMASYDFGITFNNWFDTMQWSNPESIDWTFPDDVLRNEQSEV</sequence>
<evidence type="ECO:0000256" key="1">
    <source>
        <dbReference type="ARBA" id="ARBA00004123"/>
    </source>
</evidence>